<dbReference type="OrthoDB" id="6050922at2759"/>
<proteinExistence type="predicted"/>
<comment type="caution">
    <text evidence="2">The sequence shown here is derived from an EMBL/GenBank/DDBJ whole genome shotgun (WGS) entry which is preliminary data.</text>
</comment>
<evidence type="ECO:0008006" key="4">
    <source>
        <dbReference type="Google" id="ProtNLM"/>
    </source>
</evidence>
<reference evidence="2 3" key="1">
    <citation type="submission" date="2018-04" db="EMBL/GenBank/DDBJ databases">
        <title>The genome of golden apple snail Pomacea canaliculata provides insight into stress tolerance and invasive adaptation.</title>
        <authorList>
            <person name="Liu C."/>
            <person name="Liu B."/>
            <person name="Ren Y."/>
            <person name="Zhang Y."/>
            <person name="Wang H."/>
            <person name="Li S."/>
            <person name="Jiang F."/>
            <person name="Yin L."/>
            <person name="Zhang G."/>
            <person name="Qian W."/>
            <person name="Fan W."/>
        </authorList>
    </citation>
    <scope>NUCLEOTIDE SEQUENCE [LARGE SCALE GENOMIC DNA]</scope>
    <source>
        <strain evidence="2">SZHN2017</strain>
        <tissue evidence="2">Muscle</tissue>
    </source>
</reference>
<gene>
    <name evidence="2" type="ORF">C0Q70_21650</name>
</gene>
<evidence type="ECO:0000313" key="2">
    <source>
        <dbReference type="EMBL" id="PVD19091.1"/>
    </source>
</evidence>
<keyword evidence="3" id="KW-1185">Reference proteome</keyword>
<dbReference type="EMBL" id="PZQS01000014">
    <property type="protein sequence ID" value="PVD19091.1"/>
    <property type="molecule type" value="Genomic_DNA"/>
</dbReference>
<feature type="signal peptide" evidence="1">
    <location>
        <begin position="1"/>
        <end position="18"/>
    </location>
</feature>
<evidence type="ECO:0000256" key="1">
    <source>
        <dbReference type="SAM" id="SignalP"/>
    </source>
</evidence>
<keyword evidence="1" id="KW-0732">Signal</keyword>
<protein>
    <recommendedName>
        <fullName evidence="4">Glycosyltransferase family 92 protein</fullName>
    </recommendedName>
</protein>
<feature type="chain" id="PRO_5015786879" description="Glycosyltransferase family 92 protein" evidence="1">
    <location>
        <begin position="19"/>
        <end position="581"/>
    </location>
</feature>
<dbReference type="PANTHER" id="PTHR31389:SF4">
    <property type="entry name" value="LD39211P"/>
    <property type="match status" value="1"/>
</dbReference>
<sequence>MLTTSLVALALLLNLGVAQNTNIPTCTNTPDPVQRRVWECPPRAVCADEWLVVRDWQNGTMCRERRVMNNCQCPTDHTCPVGNSAHLLHVNAKHRSTVAVRAITIHWNLCPVSFGVPRGSFAFASIFKERDLSSVNSPIIMRNGESCLQAPSSLRDRTHALTLEVYAFADGEGRDNSTDSLGSLDQEIRFQKAGALPAKRAPGENQWISLQHHDQYSAQKNGVQFNASGDHKSFVAFQQRNGDQQAIPAEKNEKAESFLRMDVHLKEAPNFSASFRQLQNETVKREMEDEMKERLAKFLSEVEQRAEVFDPSEHKNFREKDDHLAFVTAGSDLTWGGLLQFVYSVQYHYPDSDIGVFDIGLSKEKREEIERFCKVSVLDTYMQFWPKHITNPKLKLWRPILWQMALAHYGHIVYIEPDRFLMTKAMKDYIEHSRHAGITVAGRRLQYSPFVVTNPEMYYFLSVDVRKLQKVSMFDVNMIILHNSQPVRHHFMRYLISCILEEYCVAPPGSTIVCDQNLFTGSQKYANCHRYDLSAINILLDKWFDYKSDMFLVRDIVTAHYDGRDVSRFLRTCDSERREEI</sequence>
<name>A0A2T7ND49_POMCA</name>
<dbReference type="Proteomes" id="UP000245119">
    <property type="component" value="Linkage Group LG14"/>
</dbReference>
<dbReference type="AlphaFoldDB" id="A0A2T7ND49"/>
<organism evidence="2 3">
    <name type="scientific">Pomacea canaliculata</name>
    <name type="common">Golden apple snail</name>
    <dbReference type="NCBI Taxonomy" id="400727"/>
    <lineage>
        <taxon>Eukaryota</taxon>
        <taxon>Metazoa</taxon>
        <taxon>Spiralia</taxon>
        <taxon>Lophotrochozoa</taxon>
        <taxon>Mollusca</taxon>
        <taxon>Gastropoda</taxon>
        <taxon>Caenogastropoda</taxon>
        <taxon>Architaenioglossa</taxon>
        <taxon>Ampullarioidea</taxon>
        <taxon>Ampullariidae</taxon>
        <taxon>Pomacea</taxon>
    </lineage>
</organism>
<dbReference type="PANTHER" id="PTHR31389">
    <property type="entry name" value="LD39211P"/>
    <property type="match status" value="1"/>
</dbReference>
<evidence type="ECO:0000313" key="3">
    <source>
        <dbReference type="Proteomes" id="UP000245119"/>
    </source>
</evidence>
<accession>A0A2T7ND49</accession>